<protein>
    <submittedName>
        <fullName evidence="8 9">Uncharacterized protein</fullName>
    </submittedName>
</protein>
<dbReference type="Gene3D" id="4.10.400.10">
    <property type="entry name" value="Low-density Lipoprotein Receptor"/>
    <property type="match status" value="3"/>
</dbReference>
<reference evidence="9" key="3">
    <citation type="submission" date="2015-06" db="UniProtKB">
        <authorList>
            <consortium name="EnsemblMetazoa"/>
        </authorList>
    </citation>
    <scope>IDENTIFICATION</scope>
</reference>
<dbReference type="HOGENOM" id="CLU_085098_1_3_1"/>
<evidence type="ECO:0000256" key="2">
    <source>
        <dbReference type="ARBA" id="ARBA00022692"/>
    </source>
</evidence>
<feature type="disulfide bond" evidence="7">
    <location>
        <begin position="152"/>
        <end position="167"/>
    </location>
</feature>
<keyword evidence="6 7" id="KW-1015">Disulfide bond</keyword>
<organism evidence="8">
    <name type="scientific">Capitella teleta</name>
    <name type="common">Polychaete worm</name>
    <dbReference type="NCBI Taxonomy" id="283909"/>
    <lineage>
        <taxon>Eukaryota</taxon>
        <taxon>Metazoa</taxon>
        <taxon>Spiralia</taxon>
        <taxon>Lophotrochozoa</taxon>
        <taxon>Annelida</taxon>
        <taxon>Polychaeta</taxon>
        <taxon>Sedentaria</taxon>
        <taxon>Scolecida</taxon>
        <taxon>Capitellidae</taxon>
        <taxon>Capitella</taxon>
    </lineage>
</organism>
<evidence type="ECO:0000256" key="5">
    <source>
        <dbReference type="ARBA" id="ARBA00023136"/>
    </source>
</evidence>
<dbReference type="PANTHER" id="PTHR24270:SF62">
    <property type="entry name" value="LOW-DENSITY LIPOPROTEIN RECEPTOR-RELATED PROTEIN 2"/>
    <property type="match status" value="1"/>
</dbReference>
<feature type="disulfide bond" evidence="7">
    <location>
        <begin position="35"/>
        <end position="53"/>
    </location>
</feature>
<dbReference type="GO" id="GO:0005886">
    <property type="term" value="C:plasma membrane"/>
    <property type="evidence" value="ECO:0007669"/>
    <property type="project" value="TreeGrafter"/>
</dbReference>
<evidence type="ECO:0000313" key="8">
    <source>
        <dbReference type="EMBL" id="ELT88026.1"/>
    </source>
</evidence>
<gene>
    <name evidence="8" type="ORF">CAPTEDRAFT_126412</name>
</gene>
<evidence type="ECO:0000313" key="9">
    <source>
        <dbReference type="EnsemblMetazoa" id="CapteP126412"/>
    </source>
</evidence>
<proteinExistence type="predicted"/>
<reference evidence="10" key="1">
    <citation type="submission" date="2012-12" db="EMBL/GenBank/DDBJ databases">
        <authorList>
            <person name="Hellsten U."/>
            <person name="Grimwood J."/>
            <person name="Chapman J.A."/>
            <person name="Shapiro H."/>
            <person name="Aerts A."/>
            <person name="Otillar R.P."/>
            <person name="Terry A.Y."/>
            <person name="Boore J.L."/>
            <person name="Simakov O."/>
            <person name="Marletaz F."/>
            <person name="Cho S.-J."/>
            <person name="Edsinger-Gonzales E."/>
            <person name="Havlak P."/>
            <person name="Kuo D.-H."/>
            <person name="Larsson T."/>
            <person name="Lv J."/>
            <person name="Arendt D."/>
            <person name="Savage R."/>
            <person name="Osoegawa K."/>
            <person name="de Jong P."/>
            <person name="Lindberg D.R."/>
            <person name="Seaver E.C."/>
            <person name="Weisblat D.A."/>
            <person name="Putnam N.H."/>
            <person name="Grigoriev I.V."/>
            <person name="Rokhsar D.S."/>
        </authorList>
    </citation>
    <scope>NUCLEOTIDE SEQUENCE</scope>
    <source>
        <strain evidence="10">I ESC-2004</strain>
    </source>
</reference>
<dbReference type="AlphaFoldDB" id="R7T507"/>
<keyword evidence="5" id="KW-0472">Membrane</keyword>
<evidence type="ECO:0000256" key="7">
    <source>
        <dbReference type="PROSITE-ProRule" id="PRU00124"/>
    </source>
</evidence>
<keyword evidence="4" id="KW-1133">Transmembrane helix</keyword>
<evidence type="ECO:0000256" key="1">
    <source>
        <dbReference type="ARBA" id="ARBA00004167"/>
    </source>
</evidence>
<dbReference type="InterPro" id="IPR002172">
    <property type="entry name" value="LDrepeatLR_classA_rpt"/>
</dbReference>
<sequence>MSVDISCGESTAEYQICGIDSQPYQSICPDTHFSCSDGSCLLEQHVCDGEADCPLGEDEHGCSDCSRKVIFKGWMDFCYCPARHAPLQFRCANSGKCISLTKVCDCYDDCGDGSDEIGAHLQNCHNFTCPHLFQCKVEENAGGYCIPLSHVCDGVEDCPFGLDETGC</sequence>
<dbReference type="OrthoDB" id="9991628at2759"/>
<dbReference type="Proteomes" id="UP000014760">
    <property type="component" value="Unassembled WGS sequence"/>
</dbReference>
<feature type="disulfide bond" evidence="7">
    <location>
        <begin position="47"/>
        <end position="62"/>
    </location>
</feature>
<dbReference type="GO" id="GO:0016192">
    <property type="term" value="P:vesicle-mediated transport"/>
    <property type="evidence" value="ECO:0007669"/>
    <property type="project" value="UniProtKB-ARBA"/>
</dbReference>
<dbReference type="InterPro" id="IPR050685">
    <property type="entry name" value="LDLR"/>
</dbReference>
<dbReference type="EMBL" id="KB312025">
    <property type="protein sequence ID" value="ELT88026.1"/>
    <property type="molecule type" value="Genomic_DNA"/>
</dbReference>
<feature type="non-terminal residue" evidence="8">
    <location>
        <position position="167"/>
    </location>
</feature>
<keyword evidence="3" id="KW-0677">Repeat</keyword>
<name>R7T507_CAPTE</name>
<dbReference type="PANTHER" id="PTHR24270">
    <property type="entry name" value="LOW-DENSITY LIPOPROTEIN RECEPTOR-RELATED"/>
    <property type="match status" value="1"/>
</dbReference>
<dbReference type="InterPro" id="IPR036055">
    <property type="entry name" value="LDL_receptor-like_sf"/>
</dbReference>
<dbReference type="SMART" id="SM00192">
    <property type="entry name" value="LDLa"/>
    <property type="match status" value="3"/>
</dbReference>
<keyword evidence="10" id="KW-1185">Reference proteome</keyword>
<dbReference type="SUPFAM" id="SSF57424">
    <property type="entry name" value="LDL receptor-like module"/>
    <property type="match status" value="3"/>
</dbReference>
<dbReference type="CDD" id="cd00112">
    <property type="entry name" value="LDLa"/>
    <property type="match status" value="3"/>
</dbReference>
<dbReference type="EnsemblMetazoa" id="CapteT126412">
    <property type="protein sequence ID" value="CapteP126412"/>
    <property type="gene ID" value="CapteG126412"/>
</dbReference>
<dbReference type="Pfam" id="PF00057">
    <property type="entry name" value="Ldl_recept_a"/>
    <property type="match status" value="3"/>
</dbReference>
<reference evidence="8 10" key="2">
    <citation type="journal article" date="2013" name="Nature">
        <title>Insights into bilaterian evolution from three spiralian genomes.</title>
        <authorList>
            <person name="Simakov O."/>
            <person name="Marletaz F."/>
            <person name="Cho S.J."/>
            <person name="Edsinger-Gonzales E."/>
            <person name="Havlak P."/>
            <person name="Hellsten U."/>
            <person name="Kuo D.H."/>
            <person name="Larsson T."/>
            <person name="Lv J."/>
            <person name="Arendt D."/>
            <person name="Savage R."/>
            <person name="Osoegawa K."/>
            <person name="de Jong P."/>
            <person name="Grimwood J."/>
            <person name="Chapman J.A."/>
            <person name="Shapiro H."/>
            <person name="Aerts A."/>
            <person name="Otillar R.P."/>
            <person name="Terry A.Y."/>
            <person name="Boore J.L."/>
            <person name="Grigoriev I.V."/>
            <person name="Lindberg D.R."/>
            <person name="Seaver E.C."/>
            <person name="Weisblat D.A."/>
            <person name="Putnam N.H."/>
            <person name="Rokhsar D.S."/>
        </authorList>
    </citation>
    <scope>NUCLEOTIDE SEQUENCE</scope>
    <source>
        <strain evidence="8 10">I ESC-2004</strain>
    </source>
</reference>
<feature type="disulfide bond" evidence="7">
    <location>
        <begin position="28"/>
        <end position="40"/>
    </location>
</feature>
<dbReference type="STRING" id="283909.R7T507"/>
<evidence type="ECO:0000313" key="10">
    <source>
        <dbReference type="Proteomes" id="UP000014760"/>
    </source>
</evidence>
<keyword evidence="2" id="KW-0812">Transmembrane</keyword>
<dbReference type="OMA" id="CGQMPNS"/>
<comment type="caution">
    <text evidence="7">Lacks conserved residue(s) required for the propagation of feature annotation.</text>
</comment>
<dbReference type="PROSITE" id="PS50068">
    <property type="entry name" value="LDLRA_2"/>
    <property type="match status" value="3"/>
</dbReference>
<evidence type="ECO:0000256" key="4">
    <source>
        <dbReference type="ARBA" id="ARBA00022989"/>
    </source>
</evidence>
<accession>R7T507</accession>
<evidence type="ECO:0000256" key="6">
    <source>
        <dbReference type="ARBA" id="ARBA00023157"/>
    </source>
</evidence>
<dbReference type="PRINTS" id="PR00261">
    <property type="entry name" value="LDLRECEPTOR"/>
</dbReference>
<evidence type="ECO:0000256" key="3">
    <source>
        <dbReference type="ARBA" id="ARBA00022737"/>
    </source>
</evidence>
<dbReference type="EMBL" id="AMQN01003522">
    <property type="status" value="NOT_ANNOTATED_CDS"/>
    <property type="molecule type" value="Genomic_DNA"/>
</dbReference>
<comment type="subcellular location">
    <subcellularLocation>
        <location evidence="1">Membrane</location>
        <topology evidence="1">Single-pass membrane protein</topology>
    </subcellularLocation>
</comment>